<evidence type="ECO:0000256" key="1">
    <source>
        <dbReference type="SAM" id="MobiDB-lite"/>
    </source>
</evidence>
<dbReference type="EMBL" id="KZ678160">
    <property type="protein sequence ID" value="PSN59243.1"/>
    <property type="molecule type" value="Genomic_DNA"/>
</dbReference>
<gene>
    <name evidence="2" type="ORF">BS50DRAFT_626816</name>
</gene>
<sequence>MDMVSTKLLIPSHIYPSQPVPSDRQSSTLQYSTLSAQLDKSYRKSPAKSTFMFHARTAAMRKTIETDRFAIQKARSPNGHSSPKPGDSLKGAVQSSMRKGWGYAIGTAYRYGGVESVRALFDIKEKPCGILSFDEEDLCDEVLRDFVSNKAPRCIQMDPRDLGAA</sequence>
<organism evidence="2 3">
    <name type="scientific">Corynespora cassiicola Philippines</name>
    <dbReference type="NCBI Taxonomy" id="1448308"/>
    <lineage>
        <taxon>Eukaryota</taxon>
        <taxon>Fungi</taxon>
        <taxon>Dikarya</taxon>
        <taxon>Ascomycota</taxon>
        <taxon>Pezizomycotina</taxon>
        <taxon>Dothideomycetes</taxon>
        <taxon>Pleosporomycetidae</taxon>
        <taxon>Pleosporales</taxon>
        <taxon>Corynesporascaceae</taxon>
        <taxon>Corynespora</taxon>
    </lineage>
</organism>
<feature type="region of interest" description="Disordered" evidence="1">
    <location>
        <begin position="71"/>
        <end position="92"/>
    </location>
</feature>
<name>A0A2T2N1D0_CORCC</name>
<accession>A0A2T2N1D0</accession>
<dbReference type="Proteomes" id="UP000240883">
    <property type="component" value="Unassembled WGS sequence"/>
</dbReference>
<keyword evidence="3" id="KW-1185">Reference proteome</keyword>
<reference evidence="2 3" key="1">
    <citation type="journal article" date="2018" name="Front. Microbiol.">
        <title>Genome-Wide Analysis of Corynespora cassiicola Leaf Fall Disease Putative Effectors.</title>
        <authorList>
            <person name="Lopez D."/>
            <person name="Ribeiro S."/>
            <person name="Label P."/>
            <person name="Fumanal B."/>
            <person name="Venisse J.S."/>
            <person name="Kohler A."/>
            <person name="de Oliveira R.R."/>
            <person name="Labutti K."/>
            <person name="Lipzen A."/>
            <person name="Lail K."/>
            <person name="Bauer D."/>
            <person name="Ohm R.A."/>
            <person name="Barry K.W."/>
            <person name="Spatafora J."/>
            <person name="Grigoriev I.V."/>
            <person name="Martin F.M."/>
            <person name="Pujade-Renaud V."/>
        </authorList>
    </citation>
    <scope>NUCLEOTIDE SEQUENCE [LARGE SCALE GENOMIC DNA]</scope>
    <source>
        <strain evidence="2 3">Philippines</strain>
    </source>
</reference>
<evidence type="ECO:0000313" key="2">
    <source>
        <dbReference type="EMBL" id="PSN59243.1"/>
    </source>
</evidence>
<dbReference type="AlphaFoldDB" id="A0A2T2N1D0"/>
<proteinExistence type="predicted"/>
<protein>
    <submittedName>
        <fullName evidence="2">Uncharacterized protein</fullName>
    </submittedName>
</protein>
<evidence type="ECO:0000313" key="3">
    <source>
        <dbReference type="Proteomes" id="UP000240883"/>
    </source>
</evidence>